<dbReference type="EMBL" id="BLAL01000242">
    <property type="protein sequence ID" value="GES95547.1"/>
    <property type="molecule type" value="Genomic_DNA"/>
</dbReference>
<evidence type="ECO:0008006" key="4">
    <source>
        <dbReference type="Google" id="ProtNLM"/>
    </source>
</evidence>
<proteinExistence type="predicted"/>
<keyword evidence="3" id="KW-1185">Reference proteome</keyword>
<sequence length="571" mass="67430">MLPECLRIIFLFLIEKSPKNISPLSYEIPDNTRNNEIKENKKTYANIPYIITKDLRSCTLVSKSWCEVSTPILYAFPFHQFHNIQYCNSRYDSSQHDEAFKPYYKLIRTLINCIPEEILKRLLTTCNFYNEFKYDFNTTVKPTFNYFSFIRGLYFTEELFNLSSWDRYKDDWLPSYFPKRVSGLDLHLSALIEKPFVLLVMKEFVKFLCKDCRSNSSILELHELLQRDLYYTVIESLASKKFDGLKELYGEDILQYIIKCPTRPRSGIIYLYKNLSPITNLTLFGNRAVNSKKQANYLSHFISSQNKLQHIILSEGELSILNNQGKVISGRYYNIILPSLAVHKEWLVKLEFRNIHFSKILDQNTINSLASLENIRELKLIKCNILEDDFIQWAKRINKLEIFEFEALDYHTLYIPKKFLEILFQNSSQTLVKLILDYKRNYDQGSNILKKISLHLNNLTYLYLPTLSYMELLLIFIKCQKLIYISFGLTYDNYNLKELGEYLPKSLQFIQFRDMNQVLLSLLSYNAFKIFLQKSVGSGTLKYLEIKGNCNLPQEFFSISKQIGIKLIYKE</sequence>
<name>A0A2Z6R5K3_9GLOM</name>
<reference evidence="2" key="2">
    <citation type="submission" date="2019-10" db="EMBL/GenBank/DDBJ databases">
        <title>Conservation and host-specific expression of non-tandemly repeated heterogenous ribosome RNA gene in arbuscular mycorrhizal fungi.</title>
        <authorList>
            <person name="Maeda T."/>
            <person name="Kobayashi Y."/>
            <person name="Nakagawa T."/>
            <person name="Ezawa T."/>
            <person name="Yamaguchi K."/>
            <person name="Bino T."/>
            <person name="Nishimoto Y."/>
            <person name="Shigenobu S."/>
            <person name="Kawaguchi M."/>
        </authorList>
    </citation>
    <scope>NUCLEOTIDE SEQUENCE</scope>
    <source>
        <strain evidence="2">HR1</strain>
    </source>
</reference>
<dbReference type="Gene3D" id="3.80.10.10">
    <property type="entry name" value="Ribonuclease Inhibitor"/>
    <property type="match status" value="1"/>
</dbReference>
<reference evidence="1 3" key="1">
    <citation type="submission" date="2017-11" db="EMBL/GenBank/DDBJ databases">
        <title>The genome of Rhizophagus clarus HR1 reveals common genetic basis of auxotrophy among arbuscular mycorrhizal fungi.</title>
        <authorList>
            <person name="Kobayashi Y."/>
        </authorList>
    </citation>
    <scope>NUCLEOTIDE SEQUENCE [LARGE SCALE GENOMIC DNA]</scope>
    <source>
        <strain evidence="1 3">HR1</strain>
    </source>
</reference>
<accession>A0A2Z6R5K3</accession>
<dbReference type="InterPro" id="IPR032675">
    <property type="entry name" value="LRR_dom_sf"/>
</dbReference>
<dbReference type="Proteomes" id="UP000615446">
    <property type="component" value="Unassembled WGS sequence"/>
</dbReference>
<dbReference type="AlphaFoldDB" id="A0A2Z6R5K3"/>
<protein>
    <recommendedName>
        <fullName evidence="4">F-box domain-containing protein</fullName>
    </recommendedName>
</protein>
<gene>
    <name evidence="2" type="ORF">RCL2_002220900</name>
    <name evidence="1" type="ORF">RclHR1_00030040</name>
</gene>
<organism evidence="1 3">
    <name type="scientific">Rhizophagus clarus</name>
    <dbReference type="NCBI Taxonomy" id="94130"/>
    <lineage>
        <taxon>Eukaryota</taxon>
        <taxon>Fungi</taxon>
        <taxon>Fungi incertae sedis</taxon>
        <taxon>Mucoromycota</taxon>
        <taxon>Glomeromycotina</taxon>
        <taxon>Glomeromycetes</taxon>
        <taxon>Glomerales</taxon>
        <taxon>Glomeraceae</taxon>
        <taxon>Rhizophagus</taxon>
    </lineage>
</organism>
<dbReference type="OrthoDB" id="2342687at2759"/>
<dbReference type="EMBL" id="BEXD01002223">
    <property type="protein sequence ID" value="GBB97483.1"/>
    <property type="molecule type" value="Genomic_DNA"/>
</dbReference>
<dbReference type="Proteomes" id="UP000247702">
    <property type="component" value="Unassembled WGS sequence"/>
</dbReference>
<evidence type="ECO:0000313" key="1">
    <source>
        <dbReference type="EMBL" id="GBB97483.1"/>
    </source>
</evidence>
<dbReference type="SUPFAM" id="SSF52047">
    <property type="entry name" value="RNI-like"/>
    <property type="match status" value="1"/>
</dbReference>
<comment type="caution">
    <text evidence="1">The sequence shown here is derived from an EMBL/GenBank/DDBJ whole genome shotgun (WGS) entry which is preliminary data.</text>
</comment>
<evidence type="ECO:0000313" key="2">
    <source>
        <dbReference type="EMBL" id="GES95547.1"/>
    </source>
</evidence>
<evidence type="ECO:0000313" key="3">
    <source>
        <dbReference type="Proteomes" id="UP000247702"/>
    </source>
</evidence>